<dbReference type="InterPro" id="IPR039447">
    <property type="entry name" value="UreH-like_TM_dom"/>
</dbReference>
<proteinExistence type="predicted"/>
<dbReference type="PATRIC" id="fig|1391653.3.peg.3518"/>
<dbReference type="PANTHER" id="PTHR42208">
    <property type="entry name" value="HEAVY METAL TRANSPORTER-RELATED"/>
    <property type="match status" value="1"/>
</dbReference>
<dbReference type="Proteomes" id="UP000055590">
    <property type="component" value="Chromosome"/>
</dbReference>
<feature type="transmembrane region" description="Helical" evidence="1">
    <location>
        <begin position="70"/>
        <end position="92"/>
    </location>
</feature>
<keyword evidence="1" id="KW-0472">Membrane</keyword>
<evidence type="ECO:0000256" key="1">
    <source>
        <dbReference type="SAM" id="Phobius"/>
    </source>
</evidence>
<protein>
    <submittedName>
        <fullName evidence="3">Heavy-metal-associated domain protein</fullName>
    </submittedName>
</protein>
<dbReference type="RefSeq" id="WP_050727065.1">
    <property type="nucleotide sequence ID" value="NZ_CP012332.1"/>
</dbReference>
<keyword evidence="1" id="KW-1133">Transmembrane helix</keyword>
<dbReference type="STRING" id="1391653.AKJ08_3368"/>
<dbReference type="EMBL" id="CP012332">
    <property type="protein sequence ID" value="AKU92981.1"/>
    <property type="molecule type" value="Genomic_DNA"/>
</dbReference>
<dbReference type="Pfam" id="PF13386">
    <property type="entry name" value="DsbD_2"/>
    <property type="match status" value="1"/>
</dbReference>
<keyword evidence="4" id="KW-1185">Reference proteome</keyword>
<feature type="transmembrane region" description="Helical" evidence="1">
    <location>
        <begin position="20"/>
        <end position="50"/>
    </location>
</feature>
<dbReference type="PANTHER" id="PTHR42208:SF1">
    <property type="entry name" value="HEAVY METAL TRANSPORTER"/>
    <property type="match status" value="1"/>
</dbReference>
<sequence>MDLFSPDIRAAIDNPAAAVGFLAAAVVGIAGSLHCFLMCGPLACSGLATLRNENRAERRARVAAYQGGRLAAYTAVGALLGALGGGIASLVSIPVRQILPWVMAATLVATALELGKKLPAIPGVGKILGVVGRASAGFPPVARSAVIGALTPLLPCGLLYGISAAALATGSAGGGALVMGGFALGSGPALLLAQAGMGRRLPNFARVGLQRGVPLVAAAVLVYRAVQAGGADGAPSCH</sequence>
<reference evidence="3 4" key="1">
    <citation type="submission" date="2015-08" db="EMBL/GenBank/DDBJ databases">
        <authorList>
            <person name="Babu N.S."/>
            <person name="Beckwith C.J."/>
            <person name="Beseler K.G."/>
            <person name="Brison A."/>
            <person name="Carone J.V."/>
            <person name="Caskin T.P."/>
            <person name="Diamond M."/>
            <person name="Durham M.E."/>
            <person name="Foxe J.M."/>
            <person name="Go M."/>
            <person name="Henderson B.A."/>
            <person name="Jones I.B."/>
            <person name="McGettigan J.A."/>
            <person name="Micheletti S.J."/>
            <person name="Nasrallah M.E."/>
            <person name="Ortiz D."/>
            <person name="Piller C.R."/>
            <person name="Privatt S.R."/>
            <person name="Schneider S.L."/>
            <person name="Sharp S."/>
            <person name="Smith T.C."/>
            <person name="Stanton J.D."/>
            <person name="Ullery H.E."/>
            <person name="Wilson R.J."/>
            <person name="Serrano M.G."/>
            <person name="Buck G."/>
            <person name="Lee V."/>
            <person name="Wang Y."/>
            <person name="Carvalho R."/>
            <person name="Voegtly L."/>
            <person name="Shi R."/>
            <person name="Duckworth R."/>
            <person name="Johnson A."/>
            <person name="Loviza R."/>
            <person name="Walstead R."/>
            <person name="Shah Z."/>
            <person name="Kiflezghi M."/>
            <person name="Wade K."/>
            <person name="Ball S.L."/>
            <person name="Bradley K.W."/>
            <person name="Asai D.J."/>
            <person name="Bowman C.A."/>
            <person name="Russell D.A."/>
            <person name="Pope W.H."/>
            <person name="Jacobs-Sera D."/>
            <person name="Hendrix R.W."/>
            <person name="Hatfull G.F."/>
        </authorList>
    </citation>
    <scope>NUCLEOTIDE SEQUENCE [LARGE SCALE GENOMIC DNA]</scope>
    <source>
        <strain evidence="3 4">DSM 27710</strain>
    </source>
</reference>
<keyword evidence="1" id="KW-0812">Transmembrane</keyword>
<evidence type="ECO:0000313" key="4">
    <source>
        <dbReference type="Proteomes" id="UP000055590"/>
    </source>
</evidence>
<feature type="transmembrane region" description="Helical" evidence="1">
    <location>
        <begin position="174"/>
        <end position="193"/>
    </location>
</feature>
<dbReference type="KEGG" id="vin:AKJ08_3368"/>
<feature type="domain" description="Urease accessory protein UreH-like transmembrane" evidence="2">
    <location>
        <begin position="24"/>
        <end position="219"/>
    </location>
</feature>
<evidence type="ECO:0000313" key="3">
    <source>
        <dbReference type="EMBL" id="AKU92981.1"/>
    </source>
</evidence>
<name>A0A0K1PHV1_9BACT</name>
<accession>A0A0K1PHV1</accession>
<feature type="transmembrane region" description="Helical" evidence="1">
    <location>
        <begin position="145"/>
        <end position="168"/>
    </location>
</feature>
<gene>
    <name evidence="3" type="ORF">AKJ08_3368</name>
</gene>
<dbReference type="AlphaFoldDB" id="A0A0K1PHV1"/>
<evidence type="ECO:0000259" key="2">
    <source>
        <dbReference type="Pfam" id="PF13386"/>
    </source>
</evidence>
<organism evidence="3 4">
    <name type="scientific">Vulgatibacter incomptus</name>
    <dbReference type="NCBI Taxonomy" id="1391653"/>
    <lineage>
        <taxon>Bacteria</taxon>
        <taxon>Pseudomonadati</taxon>
        <taxon>Myxococcota</taxon>
        <taxon>Myxococcia</taxon>
        <taxon>Myxococcales</taxon>
        <taxon>Cystobacterineae</taxon>
        <taxon>Vulgatibacteraceae</taxon>
        <taxon>Vulgatibacter</taxon>
    </lineage>
</organism>